<keyword evidence="4 10" id="KW-0808">Transferase</keyword>
<dbReference type="InterPro" id="IPR004276">
    <property type="entry name" value="GlycoTrans_28_N"/>
</dbReference>
<keyword evidence="1 10" id="KW-1003">Cell membrane</keyword>
<keyword evidence="14" id="KW-1185">Reference proteome</keyword>
<dbReference type="HAMAP" id="MF_00033">
    <property type="entry name" value="MurG"/>
    <property type="match status" value="1"/>
</dbReference>
<dbReference type="InterPro" id="IPR007235">
    <property type="entry name" value="Glyco_trans_28_C"/>
</dbReference>
<sequence>MRVLVSGGGTGGHIYPALALLDRLKERDMLDAALYVGTEHGLEARIVPDHDVAFKTIDIQGFSRKLNFAGIRKNVHTVRLFLSAVRRAREIIAEFKPDVVVGTGGYVAGAALYAAAKMHIPTVIHESNSIAGVTNKFLSHYVDKVAVSFEDVKSAFPAKKVVLTGNPRAQQVAGLEPNDRLSDFGLDPKTRTLLIFGGSRGAPRLNSAVLASLPTFAAGDYQVLFATGRRHYDSVVADAGKLPSNVAIVPYIDHMELVLPDVSLLVSRSGATSLAEMTALGLPAVLVPSPNVTHNHQYMNAKSLERSGAAIVVTEDELSTKFTSTVNELMNDEQKLAKMADDSKRLGVPDATDQLIRVMDEAMKGA</sequence>
<gene>
    <name evidence="10 13" type="primary">murG</name>
    <name evidence="13" type="ORF">PQ472_06970</name>
</gene>
<comment type="function">
    <text evidence="10">Cell wall formation. Catalyzes the transfer of a GlcNAc subunit on undecaprenyl-pyrophosphoryl-MurNAc-pentapeptide (lipid intermediate I) to form undecaprenyl-pyrophosphoryl-MurNAc-(pentapeptide)GlcNAc (lipid intermediate II).</text>
</comment>
<accession>A0ABY7WN86</accession>
<evidence type="ECO:0000256" key="3">
    <source>
        <dbReference type="ARBA" id="ARBA00022676"/>
    </source>
</evidence>
<keyword evidence="2 10" id="KW-0132">Cell division</keyword>
<keyword evidence="3 10" id="KW-0328">Glycosyltransferase</keyword>
<keyword evidence="9 10" id="KW-0961">Cell wall biogenesis/degradation</keyword>
<dbReference type="RefSeq" id="WP_274258609.1">
    <property type="nucleotide sequence ID" value="NZ_CP117884.1"/>
</dbReference>
<dbReference type="EC" id="2.4.1.227" evidence="10"/>
<evidence type="ECO:0000256" key="6">
    <source>
        <dbReference type="ARBA" id="ARBA00022984"/>
    </source>
</evidence>
<comment type="similarity">
    <text evidence="10">Belongs to the glycosyltransferase 28 family. MurG subfamily.</text>
</comment>
<evidence type="ECO:0000256" key="2">
    <source>
        <dbReference type="ARBA" id="ARBA00022618"/>
    </source>
</evidence>
<dbReference type="NCBIfam" id="TIGR01133">
    <property type="entry name" value="murG"/>
    <property type="match status" value="1"/>
</dbReference>
<comment type="caution">
    <text evidence="10">Lacks conserved residue(s) required for the propagation of feature annotation.</text>
</comment>
<comment type="catalytic activity">
    <reaction evidence="10">
        <text>Mur2Ac(oyl-L-Ala-gamma-D-Glu-L-Lys-D-Ala-D-Ala)-di-trans,octa-cis-undecaprenyl diphosphate + UDP-N-acetyl-alpha-D-glucosamine = beta-D-GlcNAc-(1-&gt;4)-Mur2Ac(oyl-L-Ala-gamma-D-Glu-L-Lys-D-Ala-D-Ala)-di-trans,octa-cis-undecaprenyl diphosphate + UDP + H(+)</text>
        <dbReference type="Rhea" id="RHEA:23192"/>
        <dbReference type="ChEBI" id="CHEBI:15378"/>
        <dbReference type="ChEBI" id="CHEBI:57705"/>
        <dbReference type="ChEBI" id="CHEBI:58223"/>
        <dbReference type="ChEBI" id="CHEBI:60032"/>
        <dbReference type="ChEBI" id="CHEBI:60033"/>
        <dbReference type="EC" id="2.4.1.227"/>
    </reaction>
</comment>
<evidence type="ECO:0000256" key="5">
    <source>
        <dbReference type="ARBA" id="ARBA00022960"/>
    </source>
</evidence>
<dbReference type="Pfam" id="PF03033">
    <property type="entry name" value="Glyco_transf_28"/>
    <property type="match status" value="1"/>
</dbReference>
<evidence type="ECO:0000256" key="1">
    <source>
        <dbReference type="ARBA" id="ARBA00022475"/>
    </source>
</evidence>
<protein>
    <recommendedName>
        <fullName evidence="10">UDP-N-acetylglucosamine--N-acetylmuramyl-(pentapeptide) pyrophosphoryl-undecaprenol N-acetylglucosamine transferase</fullName>
        <ecNumber evidence="10">2.4.1.227</ecNumber>
    </recommendedName>
    <alternativeName>
        <fullName evidence="10">Undecaprenyl-PP-MurNAc-pentapeptide-UDPGlcNAc GlcNAc transferase</fullName>
    </alternativeName>
</protein>
<evidence type="ECO:0000313" key="13">
    <source>
        <dbReference type="EMBL" id="WDF81672.1"/>
    </source>
</evidence>
<dbReference type="GO" id="GO:0016757">
    <property type="term" value="F:glycosyltransferase activity"/>
    <property type="evidence" value="ECO:0007669"/>
    <property type="project" value="UniProtKB-KW"/>
</dbReference>
<evidence type="ECO:0000256" key="9">
    <source>
        <dbReference type="ARBA" id="ARBA00023316"/>
    </source>
</evidence>
<keyword evidence="8 10" id="KW-0131">Cell cycle</keyword>
<comment type="pathway">
    <text evidence="10">Cell wall biogenesis; peptidoglycan biosynthesis.</text>
</comment>
<dbReference type="CDD" id="cd03785">
    <property type="entry name" value="GT28_MurG"/>
    <property type="match status" value="1"/>
</dbReference>
<dbReference type="Proteomes" id="UP001220377">
    <property type="component" value="Chromosome"/>
</dbReference>
<keyword evidence="7 10" id="KW-0472">Membrane</keyword>
<evidence type="ECO:0000256" key="4">
    <source>
        <dbReference type="ARBA" id="ARBA00022679"/>
    </source>
</evidence>
<feature type="binding site" evidence="10">
    <location>
        <position position="297"/>
    </location>
    <ligand>
        <name>UDP-N-acetyl-alpha-D-glucosamine</name>
        <dbReference type="ChEBI" id="CHEBI:57705"/>
    </ligand>
</feature>
<evidence type="ECO:0000259" key="11">
    <source>
        <dbReference type="Pfam" id="PF03033"/>
    </source>
</evidence>
<feature type="binding site" evidence="10">
    <location>
        <position position="199"/>
    </location>
    <ligand>
        <name>UDP-N-acetyl-alpha-D-glucosamine</name>
        <dbReference type="ChEBI" id="CHEBI:57705"/>
    </ligand>
</feature>
<reference evidence="13 14" key="1">
    <citation type="submission" date="2023-02" db="EMBL/GenBank/DDBJ databases">
        <title>Genome sequence of Lacticaseibacillus sp. KACC 23028.</title>
        <authorList>
            <person name="Kim S."/>
            <person name="Heo J."/>
            <person name="Kwon S.-W."/>
        </authorList>
    </citation>
    <scope>NUCLEOTIDE SEQUENCE [LARGE SCALE GENOMIC DNA]</scope>
    <source>
        <strain evidence="13 14">KACC 23028</strain>
    </source>
</reference>
<evidence type="ECO:0000259" key="12">
    <source>
        <dbReference type="Pfam" id="PF04101"/>
    </source>
</evidence>
<feature type="binding site" evidence="10">
    <location>
        <position position="128"/>
    </location>
    <ligand>
        <name>UDP-N-acetyl-alpha-D-glucosamine</name>
        <dbReference type="ChEBI" id="CHEBI:57705"/>
    </ligand>
</feature>
<dbReference type="PANTHER" id="PTHR21015:SF22">
    <property type="entry name" value="GLYCOSYLTRANSFERASE"/>
    <property type="match status" value="1"/>
</dbReference>
<feature type="binding site" evidence="10">
    <location>
        <position position="252"/>
    </location>
    <ligand>
        <name>UDP-N-acetyl-alpha-D-glucosamine</name>
        <dbReference type="ChEBI" id="CHEBI:57705"/>
    </ligand>
</feature>
<feature type="domain" description="Glycosyl transferase family 28 C-terminal" evidence="12">
    <location>
        <begin position="192"/>
        <end position="355"/>
    </location>
</feature>
<dbReference type="Gene3D" id="3.40.50.2000">
    <property type="entry name" value="Glycogen Phosphorylase B"/>
    <property type="match status" value="2"/>
</dbReference>
<evidence type="ECO:0000313" key="14">
    <source>
        <dbReference type="Proteomes" id="UP001220377"/>
    </source>
</evidence>
<organism evidence="13 14">
    <name type="scientific">Lacticaseibacillus pabuli</name>
    <dbReference type="NCBI Taxonomy" id="3025672"/>
    <lineage>
        <taxon>Bacteria</taxon>
        <taxon>Bacillati</taxon>
        <taxon>Bacillota</taxon>
        <taxon>Bacilli</taxon>
        <taxon>Lactobacillales</taxon>
        <taxon>Lactobacillaceae</taxon>
        <taxon>Lacticaseibacillus</taxon>
    </lineage>
</organism>
<evidence type="ECO:0000256" key="7">
    <source>
        <dbReference type="ARBA" id="ARBA00023136"/>
    </source>
</evidence>
<evidence type="ECO:0000256" key="8">
    <source>
        <dbReference type="ARBA" id="ARBA00023306"/>
    </source>
</evidence>
<comment type="subcellular location">
    <subcellularLocation>
        <location evidence="10">Cell membrane</location>
        <topology evidence="10">Peripheral membrane protein</topology>
        <orientation evidence="10">Cytoplasmic side</orientation>
    </subcellularLocation>
</comment>
<dbReference type="Pfam" id="PF04101">
    <property type="entry name" value="Glyco_tran_28_C"/>
    <property type="match status" value="1"/>
</dbReference>
<name>A0ABY7WN86_9LACO</name>
<dbReference type="PANTHER" id="PTHR21015">
    <property type="entry name" value="UDP-N-ACETYLGLUCOSAMINE--N-ACETYLMURAMYL-(PENTAPEPTIDE) PYROPHOSPHORYL-UNDECAPRENOL N-ACETYLGLUCOSAMINE TRANSFERASE 1"/>
    <property type="match status" value="1"/>
</dbReference>
<dbReference type="SUPFAM" id="SSF53756">
    <property type="entry name" value="UDP-Glycosyltransferase/glycogen phosphorylase"/>
    <property type="match status" value="1"/>
</dbReference>
<proteinExistence type="inferred from homology"/>
<keyword evidence="6 10" id="KW-0573">Peptidoglycan synthesis</keyword>
<evidence type="ECO:0000256" key="10">
    <source>
        <dbReference type="HAMAP-Rule" id="MF_00033"/>
    </source>
</evidence>
<dbReference type="InterPro" id="IPR006009">
    <property type="entry name" value="GlcNAc_MurG"/>
</dbReference>
<dbReference type="EMBL" id="CP117884">
    <property type="protein sequence ID" value="WDF81672.1"/>
    <property type="molecule type" value="Genomic_DNA"/>
</dbReference>
<feature type="binding site" evidence="10">
    <location>
        <begin position="10"/>
        <end position="12"/>
    </location>
    <ligand>
        <name>UDP-N-acetyl-alpha-D-glucosamine</name>
        <dbReference type="ChEBI" id="CHEBI:57705"/>
    </ligand>
</feature>
<keyword evidence="5 10" id="KW-0133">Cell shape</keyword>
<feature type="domain" description="Glycosyltransferase family 28 N-terminal" evidence="11">
    <location>
        <begin position="3"/>
        <end position="146"/>
    </location>
</feature>